<dbReference type="PaxDb" id="3827-XP_004502615.1"/>
<protein>
    <submittedName>
        <fullName evidence="3">Uncharacterized protein LOC101500123 isoform X1</fullName>
    </submittedName>
</protein>
<dbReference type="eggNOG" id="ENOG502QVAI">
    <property type="taxonomic scope" value="Eukaryota"/>
</dbReference>
<dbReference type="RefSeq" id="XP_004502615.1">
    <property type="nucleotide sequence ID" value="XM_004502558.3"/>
</dbReference>
<accession>A0A1S2YC34</accession>
<feature type="transmembrane region" description="Helical" evidence="1">
    <location>
        <begin position="207"/>
        <end position="230"/>
    </location>
</feature>
<evidence type="ECO:0000256" key="1">
    <source>
        <dbReference type="SAM" id="Phobius"/>
    </source>
</evidence>
<dbReference type="Proteomes" id="UP000087171">
    <property type="component" value="Chromosome Ca5"/>
</dbReference>
<sequence>MVKLASARDFRTYGPGLSRNRYEYINAGLYLFATVILCSGFAAQFSHEPRSGLVLLLIALALIVVVNLHDILAHFAGIDFRLALMSFDLQLFFVEFAVPVVQIIGTLLLFLGLLFILIQEEKGYGYVKLEKHAVNMLVAGPVLWVVGSIHNSCQIYERADGHVQILQQFVYIPFLMGSLSFMLGAVLNYRQRSRVIHHGIYLLGGTWIWLGIFGSLMFFIGGLTNLIKVFKMQQMNGTMRLEKLRGGAQERLISAREGRVPLILDHHHHHQPIINRPEDTKVDISLPTPYKDVLIGQTTSS</sequence>
<keyword evidence="1" id="KW-1133">Transmembrane helix</keyword>
<evidence type="ECO:0000313" key="3">
    <source>
        <dbReference type="RefSeq" id="XP_004502615.1"/>
    </source>
</evidence>
<reference evidence="2" key="1">
    <citation type="journal article" date="2013" name="Nat. Biotechnol.">
        <title>Draft genome sequence of chickpea (Cicer arietinum) provides a resource for trait improvement.</title>
        <authorList>
            <person name="Varshney R.K."/>
            <person name="Song C."/>
            <person name="Saxena R.K."/>
            <person name="Azam S."/>
            <person name="Yu S."/>
            <person name="Sharpe A.G."/>
            <person name="Cannon S."/>
            <person name="Baek J."/>
            <person name="Rosen B.D."/>
            <person name="Tar'an B."/>
            <person name="Millan T."/>
            <person name="Zhang X."/>
            <person name="Ramsay L.D."/>
            <person name="Iwata A."/>
            <person name="Wang Y."/>
            <person name="Nelson W."/>
            <person name="Farmer A.D."/>
            <person name="Gaur P.M."/>
            <person name="Soderlund C."/>
            <person name="Penmetsa R.V."/>
            <person name="Xu C."/>
            <person name="Bharti A.K."/>
            <person name="He W."/>
            <person name="Winter P."/>
            <person name="Zhao S."/>
            <person name="Hane J.K."/>
            <person name="Carrasquilla-Garcia N."/>
            <person name="Condie J.A."/>
            <person name="Upadhyaya H.D."/>
            <person name="Luo M.C."/>
            <person name="Thudi M."/>
            <person name="Gowda C.L."/>
            <person name="Singh N.P."/>
            <person name="Lichtenzveig J."/>
            <person name="Gali K.K."/>
            <person name="Rubio J."/>
            <person name="Nadarajan N."/>
            <person name="Dolezel J."/>
            <person name="Bansal K.C."/>
            <person name="Xu X."/>
            <person name="Edwards D."/>
            <person name="Zhang G."/>
            <person name="Kahl G."/>
            <person name="Gil J."/>
            <person name="Singh K.B."/>
            <person name="Datta S.K."/>
            <person name="Jackson S.A."/>
            <person name="Wang J."/>
            <person name="Cook D.R."/>
        </authorList>
    </citation>
    <scope>NUCLEOTIDE SEQUENCE [LARGE SCALE GENOMIC DNA]</scope>
    <source>
        <strain evidence="2">cv. CDC Frontier</strain>
    </source>
</reference>
<dbReference type="OrthoDB" id="1689175at2759"/>
<dbReference type="GeneID" id="101500123"/>
<keyword evidence="1" id="KW-0812">Transmembrane</keyword>
<gene>
    <name evidence="3" type="primary">LOC101500123</name>
</gene>
<dbReference type="PANTHER" id="PTHR34967:SF1">
    <property type="entry name" value="OS02G0257200 PROTEIN"/>
    <property type="match status" value="1"/>
</dbReference>
<dbReference type="PANTHER" id="PTHR34967">
    <property type="entry name" value="OS02G0257200 PROTEIN"/>
    <property type="match status" value="1"/>
</dbReference>
<feature type="transmembrane region" description="Helical" evidence="1">
    <location>
        <begin position="54"/>
        <end position="76"/>
    </location>
</feature>
<feature type="transmembrane region" description="Helical" evidence="1">
    <location>
        <begin position="96"/>
        <end position="118"/>
    </location>
</feature>
<name>A0A1S2YC34_CICAR</name>
<keyword evidence="1" id="KW-0472">Membrane</keyword>
<proteinExistence type="predicted"/>
<feature type="transmembrane region" description="Helical" evidence="1">
    <location>
        <begin position="169"/>
        <end position="187"/>
    </location>
</feature>
<reference evidence="3" key="2">
    <citation type="submission" date="2025-08" db="UniProtKB">
        <authorList>
            <consortium name="RefSeq"/>
        </authorList>
    </citation>
    <scope>IDENTIFICATION</scope>
    <source>
        <tissue evidence="3">Etiolated seedlings</tissue>
    </source>
</reference>
<dbReference type="KEGG" id="cam:101500123"/>
<evidence type="ECO:0000313" key="2">
    <source>
        <dbReference type="Proteomes" id="UP000087171"/>
    </source>
</evidence>
<dbReference type="STRING" id="3827.A0A1S2YC34"/>
<dbReference type="AlphaFoldDB" id="A0A1S2YC34"/>
<keyword evidence="2" id="KW-1185">Reference proteome</keyword>
<organism evidence="2 3">
    <name type="scientific">Cicer arietinum</name>
    <name type="common">Chickpea</name>
    <name type="synonym">Garbanzo</name>
    <dbReference type="NCBI Taxonomy" id="3827"/>
    <lineage>
        <taxon>Eukaryota</taxon>
        <taxon>Viridiplantae</taxon>
        <taxon>Streptophyta</taxon>
        <taxon>Embryophyta</taxon>
        <taxon>Tracheophyta</taxon>
        <taxon>Spermatophyta</taxon>
        <taxon>Magnoliopsida</taxon>
        <taxon>eudicotyledons</taxon>
        <taxon>Gunneridae</taxon>
        <taxon>Pentapetalae</taxon>
        <taxon>rosids</taxon>
        <taxon>fabids</taxon>
        <taxon>Fabales</taxon>
        <taxon>Fabaceae</taxon>
        <taxon>Papilionoideae</taxon>
        <taxon>50 kb inversion clade</taxon>
        <taxon>NPAAA clade</taxon>
        <taxon>Hologalegina</taxon>
        <taxon>IRL clade</taxon>
        <taxon>Cicereae</taxon>
        <taxon>Cicer</taxon>
    </lineage>
</organism>
<feature type="transmembrane region" description="Helical" evidence="1">
    <location>
        <begin position="24"/>
        <end position="42"/>
    </location>
</feature>